<feature type="non-terminal residue" evidence="1">
    <location>
        <position position="83"/>
    </location>
</feature>
<dbReference type="EMBL" id="JASPKZ010007277">
    <property type="protein sequence ID" value="KAJ9585387.1"/>
    <property type="molecule type" value="Genomic_DNA"/>
</dbReference>
<proteinExistence type="predicted"/>
<reference evidence="1" key="1">
    <citation type="journal article" date="2023" name="IScience">
        <title>Live-bearing cockroach genome reveals convergent evolutionary mechanisms linked to viviparity in insects and beyond.</title>
        <authorList>
            <person name="Fouks B."/>
            <person name="Harrison M.C."/>
            <person name="Mikhailova A.A."/>
            <person name="Marchal E."/>
            <person name="English S."/>
            <person name="Carruthers M."/>
            <person name="Jennings E.C."/>
            <person name="Chiamaka E.L."/>
            <person name="Frigard R.A."/>
            <person name="Pippel M."/>
            <person name="Attardo G.M."/>
            <person name="Benoit J.B."/>
            <person name="Bornberg-Bauer E."/>
            <person name="Tobe S.S."/>
        </authorList>
    </citation>
    <scope>NUCLEOTIDE SEQUENCE</scope>
    <source>
        <strain evidence="1">Stay&amp;Tobe</strain>
    </source>
</reference>
<dbReference type="Proteomes" id="UP001233999">
    <property type="component" value="Unassembled WGS sequence"/>
</dbReference>
<name>A0AAD8ED38_DIPPU</name>
<organism evidence="1 2">
    <name type="scientific">Diploptera punctata</name>
    <name type="common">Pacific beetle cockroach</name>
    <dbReference type="NCBI Taxonomy" id="6984"/>
    <lineage>
        <taxon>Eukaryota</taxon>
        <taxon>Metazoa</taxon>
        <taxon>Ecdysozoa</taxon>
        <taxon>Arthropoda</taxon>
        <taxon>Hexapoda</taxon>
        <taxon>Insecta</taxon>
        <taxon>Pterygota</taxon>
        <taxon>Neoptera</taxon>
        <taxon>Polyneoptera</taxon>
        <taxon>Dictyoptera</taxon>
        <taxon>Blattodea</taxon>
        <taxon>Blaberoidea</taxon>
        <taxon>Blaberidae</taxon>
        <taxon>Diplopterinae</taxon>
        <taxon>Diploptera</taxon>
    </lineage>
</organism>
<reference evidence="1" key="2">
    <citation type="submission" date="2023-05" db="EMBL/GenBank/DDBJ databases">
        <authorList>
            <person name="Fouks B."/>
        </authorList>
    </citation>
    <scope>NUCLEOTIDE SEQUENCE</scope>
    <source>
        <strain evidence="1">Stay&amp;Tobe</strain>
        <tissue evidence="1">Testes</tissue>
    </source>
</reference>
<keyword evidence="2" id="KW-1185">Reference proteome</keyword>
<evidence type="ECO:0000313" key="1">
    <source>
        <dbReference type="EMBL" id="KAJ9585387.1"/>
    </source>
</evidence>
<dbReference type="AlphaFoldDB" id="A0AAD8ED38"/>
<evidence type="ECO:0000313" key="2">
    <source>
        <dbReference type="Proteomes" id="UP001233999"/>
    </source>
</evidence>
<comment type="caution">
    <text evidence="1">The sequence shown here is derived from an EMBL/GenBank/DDBJ whole genome shotgun (WGS) entry which is preliminary data.</text>
</comment>
<accession>A0AAD8ED38</accession>
<protein>
    <submittedName>
        <fullName evidence="1">Uncharacterized protein</fullName>
    </submittedName>
</protein>
<gene>
    <name evidence="1" type="ORF">L9F63_002819</name>
</gene>
<feature type="non-terminal residue" evidence="1">
    <location>
        <position position="1"/>
    </location>
</feature>
<sequence length="83" mass="9596">GTDLHIFSLWTEHLLFSDPDGIRVFEAEGIISSYLFCQIHPIGQIRLLAVGEISRNKEERRRNGNFRILKKPLPHRSARRASN</sequence>